<dbReference type="Proteomes" id="UP000431304">
    <property type="component" value="Unassembled WGS sequence"/>
</dbReference>
<dbReference type="PROSITE" id="PS51257">
    <property type="entry name" value="PROKAR_LIPOPROTEIN"/>
    <property type="match status" value="1"/>
</dbReference>
<evidence type="ECO:0000313" key="2">
    <source>
        <dbReference type="EMBL" id="MSD17111.1"/>
    </source>
</evidence>
<dbReference type="AlphaFoldDB" id="A0A844E0F3"/>
<protein>
    <recommendedName>
        <fullName evidence="4">DUF4825 domain-containing protein</fullName>
    </recommendedName>
</protein>
<reference evidence="2 3" key="1">
    <citation type="journal article" date="2019" name="Nat. Med.">
        <title>A library of human gut bacterial isolates paired with longitudinal multiomics data enables mechanistic microbiome research.</title>
        <authorList>
            <person name="Poyet M."/>
            <person name="Groussin M."/>
            <person name="Gibbons S.M."/>
            <person name="Avila-Pacheco J."/>
            <person name="Jiang X."/>
            <person name="Kearney S.M."/>
            <person name="Perrotta A.R."/>
            <person name="Berdy B."/>
            <person name="Zhao S."/>
            <person name="Lieberman T.D."/>
            <person name="Swanson P.K."/>
            <person name="Smith M."/>
            <person name="Roesemann S."/>
            <person name="Alexander J.E."/>
            <person name="Rich S.A."/>
            <person name="Livny J."/>
            <person name="Vlamakis H."/>
            <person name="Clish C."/>
            <person name="Bullock K."/>
            <person name="Deik A."/>
            <person name="Scott J."/>
            <person name="Pierce K.A."/>
            <person name="Xavier R.J."/>
            <person name="Alm E.J."/>
        </authorList>
    </citation>
    <scope>NUCLEOTIDE SEQUENCE [LARGE SCALE GENOMIC DNA]</scope>
    <source>
        <strain evidence="2 3">BIOML-A3</strain>
    </source>
</reference>
<evidence type="ECO:0008006" key="4">
    <source>
        <dbReference type="Google" id="ProtNLM"/>
    </source>
</evidence>
<feature type="chain" id="PRO_5033054518" description="DUF4825 domain-containing protein" evidence="1">
    <location>
        <begin position="23"/>
        <end position="190"/>
    </location>
</feature>
<feature type="signal peptide" evidence="1">
    <location>
        <begin position="1"/>
        <end position="22"/>
    </location>
</feature>
<sequence length="190" mass="21201">MKKKLLFIILTSTLLASCIACASSRTDDTIVQNSSSDDASTAMKDNDNPYSIIDNFISKYNVASDNQITNISILDIRDSDYRVEYRLNAFKNAVGEKGFIGNTEIQIVNYGVYANNSLRFYFTIDTADVGTNICYNIVRLLDDSVPYDDFVNAFSSYDLDPVHNVRLDFDNITIASGSGNEIMIDCTKID</sequence>
<dbReference type="EMBL" id="WKRA01000029">
    <property type="protein sequence ID" value="MSD17111.1"/>
    <property type="molecule type" value="Genomic_DNA"/>
</dbReference>
<organism evidence="2 3">
    <name type="scientific">Eubacterium ramulus</name>
    <dbReference type="NCBI Taxonomy" id="39490"/>
    <lineage>
        <taxon>Bacteria</taxon>
        <taxon>Bacillati</taxon>
        <taxon>Bacillota</taxon>
        <taxon>Clostridia</taxon>
        <taxon>Eubacteriales</taxon>
        <taxon>Eubacteriaceae</taxon>
        <taxon>Eubacterium</taxon>
    </lineage>
</organism>
<accession>A0A844E0F3</accession>
<name>A0A844E0F3_EUBRA</name>
<evidence type="ECO:0000256" key="1">
    <source>
        <dbReference type="SAM" id="SignalP"/>
    </source>
</evidence>
<comment type="caution">
    <text evidence="2">The sequence shown here is derived from an EMBL/GenBank/DDBJ whole genome shotgun (WGS) entry which is preliminary data.</text>
</comment>
<proteinExistence type="predicted"/>
<keyword evidence="1" id="KW-0732">Signal</keyword>
<evidence type="ECO:0000313" key="3">
    <source>
        <dbReference type="Proteomes" id="UP000431304"/>
    </source>
</evidence>
<gene>
    <name evidence="2" type="ORF">GKE72_13810</name>
</gene>
<dbReference type="RefSeq" id="WP_154315023.1">
    <property type="nucleotide sequence ID" value="NZ_WKRA01000029.1"/>
</dbReference>